<protein>
    <submittedName>
        <fullName evidence="1">Uncharacterized protein</fullName>
    </submittedName>
</protein>
<evidence type="ECO:0000313" key="1">
    <source>
        <dbReference type="EMBL" id="CUP21616.1"/>
    </source>
</evidence>
<dbReference type="AlphaFoldDB" id="A0A174LFX8"/>
<sequence length="42" mass="5237">MSIPYEYLDLKILFYHKGAYDRIDLNGRRYRYCMLIKCLKLF</sequence>
<dbReference type="Proteomes" id="UP000095679">
    <property type="component" value="Unassembled WGS sequence"/>
</dbReference>
<evidence type="ECO:0000313" key="2">
    <source>
        <dbReference type="Proteomes" id="UP000095679"/>
    </source>
</evidence>
<dbReference type="EMBL" id="CYZL01000058">
    <property type="protein sequence ID" value="CUP21616.1"/>
    <property type="molecule type" value="Genomic_DNA"/>
</dbReference>
<proteinExistence type="predicted"/>
<gene>
    <name evidence="1" type="ORF">ERS852450_03270</name>
</gene>
<reference evidence="1 2" key="1">
    <citation type="submission" date="2015-09" db="EMBL/GenBank/DDBJ databases">
        <authorList>
            <consortium name="Pathogen Informatics"/>
        </authorList>
    </citation>
    <scope>NUCLEOTIDE SEQUENCE [LARGE SCALE GENOMIC DNA]</scope>
    <source>
        <strain evidence="1 2">2789STDY5834835</strain>
    </source>
</reference>
<organism evidence="1 2">
    <name type="scientific">Anaerobutyricum hallii</name>
    <dbReference type="NCBI Taxonomy" id="39488"/>
    <lineage>
        <taxon>Bacteria</taxon>
        <taxon>Bacillati</taxon>
        <taxon>Bacillota</taxon>
        <taxon>Clostridia</taxon>
        <taxon>Lachnospirales</taxon>
        <taxon>Lachnospiraceae</taxon>
        <taxon>Anaerobutyricum</taxon>
    </lineage>
</organism>
<name>A0A174LFX8_9FIRM</name>
<accession>A0A174LFX8</accession>